<protein>
    <recommendedName>
        <fullName evidence="6">40S ribosomal protein S27</fullName>
    </recommendedName>
</protein>
<dbReference type="EMBL" id="KN846953">
    <property type="protein sequence ID" value="KIV79589.1"/>
    <property type="molecule type" value="Genomic_DNA"/>
</dbReference>
<dbReference type="GO" id="GO:0016787">
    <property type="term" value="F:hydrolase activity"/>
    <property type="evidence" value="ECO:0007669"/>
    <property type="project" value="UniProtKB-KW"/>
</dbReference>
<dbReference type="PANTHER" id="PTHR48070">
    <property type="entry name" value="ESTERASE OVCA2"/>
    <property type="match status" value="1"/>
</dbReference>
<dbReference type="InterPro" id="IPR005645">
    <property type="entry name" value="FSH-like_dom"/>
</dbReference>
<evidence type="ECO:0000256" key="5">
    <source>
        <dbReference type="ARBA" id="ARBA00023274"/>
    </source>
</evidence>
<dbReference type="InterPro" id="IPR029058">
    <property type="entry name" value="AB_hydrolase_fold"/>
</dbReference>
<dbReference type="Gene3D" id="3.40.50.1820">
    <property type="entry name" value="alpha/beta hydrolase"/>
    <property type="match status" value="1"/>
</dbReference>
<accession>A0A0D1YFE9</accession>
<dbReference type="Gene3D" id="2.20.25.100">
    <property type="entry name" value="Zn-binding ribosomal proteins"/>
    <property type="match status" value="1"/>
</dbReference>
<evidence type="ECO:0000256" key="4">
    <source>
        <dbReference type="ARBA" id="ARBA00022980"/>
    </source>
</evidence>
<dbReference type="AlphaFoldDB" id="A0A0D1YFE9"/>
<dbReference type="Proteomes" id="UP000053599">
    <property type="component" value="Unassembled WGS sequence"/>
</dbReference>
<dbReference type="PANTHER" id="PTHR48070:SF6">
    <property type="entry name" value="ESTERASE OVCA2"/>
    <property type="match status" value="1"/>
</dbReference>
<keyword evidence="4 6" id="KW-0689">Ribosomal protein</keyword>
<dbReference type="OrthoDB" id="2094269at2759"/>
<evidence type="ECO:0000259" key="7">
    <source>
        <dbReference type="Pfam" id="PF03959"/>
    </source>
</evidence>
<evidence type="ECO:0000313" key="8">
    <source>
        <dbReference type="EMBL" id="KIV79589.1"/>
    </source>
</evidence>
<dbReference type="InterPro" id="IPR050593">
    <property type="entry name" value="LovG"/>
</dbReference>
<dbReference type="FunFam" id="2.20.25.100:FF:000001">
    <property type="entry name" value="40S ribosomal protein S27"/>
    <property type="match status" value="1"/>
</dbReference>
<reference evidence="8 9" key="1">
    <citation type="submission" date="2015-01" db="EMBL/GenBank/DDBJ databases">
        <title>The Genome Sequence of Exophiala sideris CBS121828.</title>
        <authorList>
            <consortium name="The Broad Institute Genomics Platform"/>
            <person name="Cuomo C."/>
            <person name="de Hoog S."/>
            <person name="Gorbushina A."/>
            <person name="Stielow B."/>
            <person name="Teixiera M."/>
            <person name="Abouelleil A."/>
            <person name="Chapman S.B."/>
            <person name="Priest M."/>
            <person name="Young S.K."/>
            <person name="Wortman J."/>
            <person name="Nusbaum C."/>
            <person name="Birren B."/>
        </authorList>
    </citation>
    <scope>NUCLEOTIDE SEQUENCE [LARGE SCALE GENOMIC DNA]</scope>
    <source>
        <strain evidence="8 9">CBS 121828</strain>
    </source>
</reference>
<comment type="cofactor">
    <cofactor evidence="6">
        <name>Zn(2+)</name>
        <dbReference type="ChEBI" id="CHEBI:29105"/>
    </cofactor>
    <text evidence="6">Binds 1 zinc ion per subunit.</text>
</comment>
<dbReference type="InterPro" id="IPR023407">
    <property type="entry name" value="Ribosomal_eS27_Zn-bd_dom_sf"/>
</dbReference>
<dbReference type="Pfam" id="PF01667">
    <property type="entry name" value="Ribosomal_S27e"/>
    <property type="match status" value="1"/>
</dbReference>
<feature type="domain" description="Serine hydrolase" evidence="7">
    <location>
        <begin position="11"/>
        <end position="243"/>
    </location>
</feature>
<dbReference type="GO" id="GO:0008270">
    <property type="term" value="F:zinc ion binding"/>
    <property type="evidence" value="ECO:0007669"/>
    <property type="project" value="UniProtKB-KW"/>
</dbReference>
<gene>
    <name evidence="8" type="ORF">PV11_07140</name>
</gene>
<dbReference type="GO" id="GO:0003735">
    <property type="term" value="F:structural constituent of ribosome"/>
    <property type="evidence" value="ECO:0007669"/>
    <property type="project" value="InterPro"/>
</dbReference>
<dbReference type="SUPFAM" id="SSF57829">
    <property type="entry name" value="Zn-binding ribosomal proteins"/>
    <property type="match status" value="1"/>
</dbReference>
<dbReference type="SUPFAM" id="SSF53474">
    <property type="entry name" value="alpha/beta-Hydrolases"/>
    <property type="match status" value="1"/>
</dbReference>
<keyword evidence="2" id="KW-0378">Hydrolase</keyword>
<keyword evidence="6" id="KW-0863">Zinc-finger</keyword>
<dbReference type="GO" id="GO:0005840">
    <property type="term" value="C:ribosome"/>
    <property type="evidence" value="ECO:0007669"/>
    <property type="project" value="UniProtKB-KW"/>
</dbReference>
<comment type="similarity">
    <text evidence="1 6">Belongs to the eukaryotic ribosomal protein eS27 family.</text>
</comment>
<evidence type="ECO:0000256" key="6">
    <source>
        <dbReference type="RuleBase" id="RU000671"/>
    </source>
</evidence>
<sequence>MPSAKESNAGMKILMLHGYTQSGALFHAKTRATEKRLQKAFPGISFSYPTGPLRLRPSDVPGFDPASSEDPDSIEAYGWWRRADTADPPEYVGLEDGLQTVAKVLETEGPFDGVIGFSQGAALAAMVTSLLEGESRKQAFEKAKSRSPLAISYPASFEKLDHPPFKFCAAYCGFRAPGERYRGFYEDPHIQTPVCHFIGSLDSVVEESRTQALVDATGGLEKTQVVTHPGGHFVPSGKPYLDAIAAFIQQKMSSQDQKKDQEERVEDMDVLAVDLLNPTPQAEARKHKLKTLVPAPRSFFMDVKCPGCFTITTVFSHAQTVVVCAGCSTVLCQPTGGKARLTEGCSFRRK</sequence>
<evidence type="ECO:0000256" key="3">
    <source>
        <dbReference type="ARBA" id="ARBA00022833"/>
    </source>
</evidence>
<keyword evidence="5 6" id="KW-0687">Ribonucleoprotein</keyword>
<dbReference type="GO" id="GO:0005737">
    <property type="term" value="C:cytoplasm"/>
    <property type="evidence" value="ECO:0007669"/>
    <property type="project" value="TreeGrafter"/>
</dbReference>
<keyword evidence="3 6" id="KW-0862">Zinc</keyword>
<dbReference type="GO" id="GO:0005634">
    <property type="term" value="C:nucleus"/>
    <property type="evidence" value="ECO:0007669"/>
    <property type="project" value="TreeGrafter"/>
</dbReference>
<dbReference type="Pfam" id="PF03959">
    <property type="entry name" value="FSH1"/>
    <property type="match status" value="1"/>
</dbReference>
<dbReference type="HOGENOM" id="CLU_051938_2_0_1"/>
<name>A0A0D1YFE9_9EURO</name>
<dbReference type="PROSITE" id="PS01168">
    <property type="entry name" value="RIBOSOMAL_S27E"/>
    <property type="match status" value="1"/>
</dbReference>
<dbReference type="GO" id="GO:0019748">
    <property type="term" value="P:secondary metabolic process"/>
    <property type="evidence" value="ECO:0007669"/>
    <property type="project" value="TreeGrafter"/>
</dbReference>
<dbReference type="GO" id="GO:1990904">
    <property type="term" value="C:ribonucleoprotein complex"/>
    <property type="evidence" value="ECO:0007669"/>
    <property type="project" value="UniProtKB-KW"/>
</dbReference>
<proteinExistence type="inferred from homology"/>
<evidence type="ECO:0000313" key="9">
    <source>
        <dbReference type="Proteomes" id="UP000053599"/>
    </source>
</evidence>
<dbReference type="GO" id="GO:0006412">
    <property type="term" value="P:translation"/>
    <property type="evidence" value="ECO:0007669"/>
    <property type="project" value="InterPro"/>
</dbReference>
<evidence type="ECO:0000256" key="2">
    <source>
        <dbReference type="ARBA" id="ARBA00022801"/>
    </source>
</evidence>
<organism evidence="8 9">
    <name type="scientific">Exophiala sideris</name>
    <dbReference type="NCBI Taxonomy" id="1016849"/>
    <lineage>
        <taxon>Eukaryota</taxon>
        <taxon>Fungi</taxon>
        <taxon>Dikarya</taxon>
        <taxon>Ascomycota</taxon>
        <taxon>Pezizomycotina</taxon>
        <taxon>Eurotiomycetes</taxon>
        <taxon>Chaetothyriomycetidae</taxon>
        <taxon>Chaetothyriales</taxon>
        <taxon>Herpotrichiellaceae</taxon>
        <taxon>Exophiala</taxon>
    </lineage>
</organism>
<dbReference type="HAMAP" id="MF_00371">
    <property type="entry name" value="Ribosomal_eS27"/>
    <property type="match status" value="1"/>
</dbReference>
<keyword evidence="6" id="KW-0479">Metal-binding</keyword>
<dbReference type="InterPro" id="IPR011332">
    <property type="entry name" value="Ribosomal_zn-bd"/>
</dbReference>
<evidence type="ECO:0000256" key="1">
    <source>
        <dbReference type="ARBA" id="ARBA00010919"/>
    </source>
</evidence>
<dbReference type="STRING" id="1016849.A0A0D1YFE9"/>
<dbReference type="InterPro" id="IPR000592">
    <property type="entry name" value="Ribosomal_eS27"/>
</dbReference>